<sequence>MGKELMLFRVRENEEIFCVSCHNKGPLEELYAKCEKCSSTYHPSCAERAELRDDGSFRKCCQEEDSSSYNESVTSADGDDTGLIEDGSKSEELSDPESIGSTDNTKNNEENDTSDELLMQIHKLIRNELKKSTRNINDNIDTETEVISSKIDCLNVRVDGLEEEIIDLNSRITVIESAKQNQEWEMNDNMISKIKERIYRGRNIISSRYTLLEDWKPS</sequence>
<evidence type="ECO:0000313" key="1">
    <source>
        <dbReference type="EMBL" id="KAJ8686017.1"/>
    </source>
</evidence>
<dbReference type="EMBL" id="CM056741">
    <property type="protein sequence ID" value="KAJ8686017.1"/>
    <property type="molecule type" value="Genomic_DNA"/>
</dbReference>
<dbReference type="Proteomes" id="UP001239111">
    <property type="component" value="Chromosome 1"/>
</dbReference>
<reference evidence="1" key="1">
    <citation type="submission" date="2023-04" db="EMBL/GenBank/DDBJ databases">
        <title>A chromosome-level genome assembly of the parasitoid wasp Eretmocerus hayati.</title>
        <authorList>
            <person name="Zhong Y."/>
            <person name="Liu S."/>
            <person name="Liu Y."/>
        </authorList>
    </citation>
    <scope>NUCLEOTIDE SEQUENCE</scope>
    <source>
        <strain evidence="1">ZJU_SS_LIU_2023</strain>
    </source>
</reference>
<keyword evidence="2" id="KW-1185">Reference proteome</keyword>
<protein>
    <submittedName>
        <fullName evidence="1">Uncharacterized protein</fullName>
    </submittedName>
</protein>
<proteinExistence type="predicted"/>
<accession>A0ACC2PRH9</accession>
<organism evidence="1 2">
    <name type="scientific">Eretmocerus hayati</name>
    <dbReference type="NCBI Taxonomy" id="131215"/>
    <lineage>
        <taxon>Eukaryota</taxon>
        <taxon>Metazoa</taxon>
        <taxon>Ecdysozoa</taxon>
        <taxon>Arthropoda</taxon>
        <taxon>Hexapoda</taxon>
        <taxon>Insecta</taxon>
        <taxon>Pterygota</taxon>
        <taxon>Neoptera</taxon>
        <taxon>Endopterygota</taxon>
        <taxon>Hymenoptera</taxon>
        <taxon>Apocrita</taxon>
        <taxon>Proctotrupomorpha</taxon>
        <taxon>Chalcidoidea</taxon>
        <taxon>Aphelinidae</taxon>
        <taxon>Aphelininae</taxon>
        <taxon>Eretmocerus</taxon>
    </lineage>
</organism>
<comment type="caution">
    <text evidence="1">The sequence shown here is derived from an EMBL/GenBank/DDBJ whole genome shotgun (WGS) entry which is preliminary data.</text>
</comment>
<gene>
    <name evidence="1" type="ORF">QAD02_021810</name>
</gene>
<name>A0ACC2PRH9_9HYME</name>
<evidence type="ECO:0000313" key="2">
    <source>
        <dbReference type="Proteomes" id="UP001239111"/>
    </source>
</evidence>